<proteinExistence type="predicted"/>
<reference evidence="3" key="2">
    <citation type="journal article" date="2009" name="Fungal Genet. Biol.">
        <title>The 2008 update of the Aspergillus nidulans genome annotation: a community effort.</title>
        <authorList>
            <person name="Wortman J.R."/>
            <person name="Gilsenan J.M."/>
            <person name="Joardar V."/>
            <person name="Deegan J."/>
            <person name="Clutterbuck J."/>
            <person name="Andersen M.R."/>
            <person name="Archer D."/>
            <person name="Bencina M."/>
            <person name="Braus G."/>
            <person name="Coutinho P."/>
            <person name="von Dohren H."/>
            <person name="Doonan J."/>
            <person name="Driessen A.J."/>
            <person name="Durek P."/>
            <person name="Espeso E."/>
            <person name="Fekete E."/>
            <person name="Flipphi M."/>
            <person name="Estrada C.G."/>
            <person name="Geysens S."/>
            <person name="Goldman G."/>
            <person name="de Groot P.W."/>
            <person name="Hansen K."/>
            <person name="Harris S.D."/>
            <person name="Heinekamp T."/>
            <person name="Helmstaedt K."/>
            <person name="Henrissat B."/>
            <person name="Hofmann G."/>
            <person name="Homan T."/>
            <person name="Horio T."/>
            <person name="Horiuchi H."/>
            <person name="James S."/>
            <person name="Jones M."/>
            <person name="Karaffa L."/>
            <person name="Karanyi Z."/>
            <person name="Kato M."/>
            <person name="Keller N."/>
            <person name="Kelly D.E."/>
            <person name="Kiel J.A."/>
            <person name="Kim J.M."/>
            <person name="van der Klei I.J."/>
            <person name="Klis F.M."/>
            <person name="Kovalchuk A."/>
            <person name="Krasevec N."/>
            <person name="Kubicek C.P."/>
            <person name="Liu B."/>
            <person name="Maccabe A."/>
            <person name="Meyer V."/>
            <person name="Mirabito P."/>
            <person name="Miskei M."/>
            <person name="Mos M."/>
            <person name="Mullins J."/>
            <person name="Nelson D.R."/>
            <person name="Nielsen J."/>
            <person name="Oakley B.R."/>
            <person name="Osmani S.A."/>
            <person name="Pakula T."/>
            <person name="Paszewski A."/>
            <person name="Paulsen I."/>
            <person name="Pilsyk S."/>
            <person name="Pocsi I."/>
            <person name="Punt P.J."/>
            <person name="Ram A.F."/>
            <person name="Ren Q."/>
            <person name="Robellet X."/>
            <person name="Robson G."/>
            <person name="Seiboth B."/>
            <person name="van Solingen P."/>
            <person name="Specht T."/>
            <person name="Sun J."/>
            <person name="Taheri-Talesh N."/>
            <person name="Takeshita N."/>
            <person name="Ussery D."/>
            <person name="vanKuyk P.A."/>
            <person name="Visser H."/>
            <person name="van de Vondervoort P.J."/>
            <person name="de Vries R.P."/>
            <person name="Walton J."/>
            <person name="Xiang X."/>
            <person name="Xiong Y."/>
            <person name="Zeng A.P."/>
            <person name="Brandt B.W."/>
            <person name="Cornell M.J."/>
            <person name="van den Hondel C.A."/>
            <person name="Visser J."/>
            <person name="Oliver S.G."/>
            <person name="Turner G."/>
        </authorList>
    </citation>
    <scope>GENOME REANNOTATION</scope>
    <source>
        <strain evidence="3">FGSC A4 / ATCC 38163 / CBS 112.46 / NRRL 194 / M139</strain>
    </source>
</reference>
<evidence type="ECO:0000313" key="3">
    <source>
        <dbReference type="Proteomes" id="UP000000560"/>
    </source>
</evidence>
<dbReference type="PANTHER" id="PTHR42111:SF1">
    <property type="entry name" value="YALI0D23727P"/>
    <property type="match status" value="1"/>
</dbReference>
<dbReference type="GeneID" id="2873804"/>
<dbReference type="eggNOG" id="ENOG502S606">
    <property type="taxonomic scope" value="Eukaryota"/>
</dbReference>
<feature type="region of interest" description="Disordered" evidence="1">
    <location>
        <begin position="345"/>
        <end position="365"/>
    </location>
</feature>
<name>Q5B7M3_EMENI</name>
<dbReference type="HOGENOM" id="CLU_041168_0_0_1"/>
<dbReference type="EMBL" id="BN001306">
    <property type="protein sequence ID" value="CBF82668.1"/>
    <property type="molecule type" value="Genomic_DNA"/>
</dbReference>
<dbReference type="AlphaFoldDB" id="Q5B7M3"/>
<dbReference type="KEGG" id="ani:ANIA_03457"/>
<feature type="compositionally biased region" description="Low complexity" evidence="1">
    <location>
        <begin position="84"/>
        <end position="99"/>
    </location>
</feature>
<feature type="region of interest" description="Disordered" evidence="1">
    <location>
        <begin position="1"/>
        <end position="48"/>
    </location>
</feature>
<feature type="compositionally biased region" description="Polar residues" evidence="1">
    <location>
        <begin position="355"/>
        <end position="365"/>
    </location>
</feature>
<evidence type="ECO:0000313" key="2">
    <source>
        <dbReference type="EMBL" id="CBF82668.1"/>
    </source>
</evidence>
<reference evidence="3" key="1">
    <citation type="journal article" date="2005" name="Nature">
        <title>Sequencing of Aspergillus nidulans and comparative analysis with A. fumigatus and A. oryzae.</title>
        <authorList>
            <person name="Galagan J.E."/>
            <person name="Calvo S.E."/>
            <person name="Cuomo C."/>
            <person name="Ma L.J."/>
            <person name="Wortman J.R."/>
            <person name="Batzoglou S."/>
            <person name="Lee S.I."/>
            <person name="Basturkmen M."/>
            <person name="Spevak C.C."/>
            <person name="Clutterbuck J."/>
            <person name="Kapitonov V."/>
            <person name="Jurka J."/>
            <person name="Scazzocchio C."/>
            <person name="Farman M."/>
            <person name="Butler J."/>
            <person name="Purcell S."/>
            <person name="Harris S."/>
            <person name="Braus G.H."/>
            <person name="Draht O."/>
            <person name="Busch S."/>
            <person name="D'Enfert C."/>
            <person name="Bouchier C."/>
            <person name="Goldman G.H."/>
            <person name="Bell-Pedersen D."/>
            <person name="Griffiths-Jones S."/>
            <person name="Doonan J.H."/>
            <person name="Yu J."/>
            <person name="Vienken K."/>
            <person name="Pain A."/>
            <person name="Freitag M."/>
            <person name="Selker E.U."/>
            <person name="Archer D.B."/>
            <person name="Penalva M.A."/>
            <person name="Oakley B.R."/>
            <person name="Momany M."/>
            <person name="Tanaka T."/>
            <person name="Kumagai T."/>
            <person name="Asai K."/>
            <person name="Machida M."/>
            <person name="Nierman W.C."/>
            <person name="Denning D.W."/>
            <person name="Caddick M."/>
            <person name="Hynes M."/>
            <person name="Paoletti M."/>
            <person name="Fischer R."/>
            <person name="Miller B."/>
            <person name="Dyer P."/>
            <person name="Sachs M.S."/>
            <person name="Osmani S.A."/>
            <person name="Birren B.W."/>
        </authorList>
    </citation>
    <scope>NUCLEOTIDE SEQUENCE [LARGE SCALE GENOMIC DNA]</scope>
    <source>
        <strain evidence="3">FGSC A4 / ATCC 38163 / CBS 112.46 / NRRL 194 / M139</strain>
    </source>
</reference>
<dbReference type="OrthoDB" id="5364312at2759"/>
<dbReference type="RefSeq" id="XP_661061.1">
    <property type="nucleotide sequence ID" value="XM_655969.1"/>
</dbReference>
<feature type="compositionally biased region" description="Basic and acidic residues" evidence="1">
    <location>
        <begin position="1"/>
        <end position="13"/>
    </location>
</feature>
<dbReference type="Proteomes" id="UP000000560">
    <property type="component" value="Chromosome VI"/>
</dbReference>
<feature type="compositionally biased region" description="Polar residues" evidence="1">
    <location>
        <begin position="262"/>
        <end position="300"/>
    </location>
</feature>
<evidence type="ECO:0000256" key="1">
    <source>
        <dbReference type="SAM" id="MobiDB-lite"/>
    </source>
</evidence>
<organism evidence="2 3">
    <name type="scientific">Emericella nidulans (strain FGSC A4 / ATCC 38163 / CBS 112.46 / NRRL 194 / M139)</name>
    <name type="common">Aspergillus nidulans</name>
    <dbReference type="NCBI Taxonomy" id="227321"/>
    <lineage>
        <taxon>Eukaryota</taxon>
        <taxon>Fungi</taxon>
        <taxon>Dikarya</taxon>
        <taxon>Ascomycota</taxon>
        <taxon>Pezizomycotina</taxon>
        <taxon>Eurotiomycetes</taxon>
        <taxon>Eurotiomycetidae</taxon>
        <taxon>Eurotiales</taxon>
        <taxon>Aspergillaceae</taxon>
        <taxon>Aspergillus</taxon>
        <taxon>Aspergillus subgen. Nidulantes</taxon>
    </lineage>
</organism>
<dbReference type="OMA" id="AHIKTED"/>
<feature type="compositionally biased region" description="Polar residues" evidence="1">
    <location>
        <begin position="14"/>
        <end position="28"/>
    </location>
</feature>
<feature type="region of interest" description="Disordered" evidence="1">
    <location>
        <begin position="73"/>
        <end position="120"/>
    </location>
</feature>
<dbReference type="VEuPathDB" id="FungiDB:AN3457"/>
<dbReference type="PANTHER" id="PTHR42111">
    <property type="entry name" value="YALI0D23727P"/>
    <property type="match status" value="1"/>
</dbReference>
<protein>
    <submittedName>
        <fullName evidence="2">Uncharacterized protein</fullName>
    </submittedName>
</protein>
<dbReference type="InParanoid" id="Q5B7M3"/>
<accession>C8VHA9</accession>
<keyword evidence="3" id="KW-1185">Reference proteome</keyword>
<feature type="region of interest" description="Disordered" evidence="1">
    <location>
        <begin position="248"/>
        <end position="302"/>
    </location>
</feature>
<sequence length="365" mass="38973">MSENKETGSDKTQAEQTQSMATSEQTLAGNVAPSGGDTEHTKPLRLISRRCSCVRGENAETDRETAMRMTYDAHSTMTAGATRLKPLSLSPSNSSFSSPRGRTPQQTPPLPGRAAERSPLQANPPASLIFERSVQEDILLPQTSPSIPSHIRTENHIPPVLEASSAAITDNGLDPDSVEIVTHNMHHSATNGVHAEHSLHPLSSDNTMDIDDFEEIPSASQGLEASDVRRLSFISFADVVNAENAETGEFPPSNEFHHRGSGSPNSLATAYRNMSPSPLYSPASSHGFGTSPPTSISTSVKGLELSPNRCVRGAESPLLSVYRPVSPSFGGDLNIETMRQALRRTGSGDLGAPPNQLSNTIDSED</sequence>
<accession>Q5B7M3</accession>
<gene>
    <name evidence="2" type="ORF">ANIA_03457</name>
</gene>